<reference evidence="7 8" key="1">
    <citation type="submission" date="2019-07" db="EMBL/GenBank/DDBJ databases">
        <title>The pathways for chlorine oxyanion respiration interact through the shared metabolite chlorate.</title>
        <authorList>
            <person name="Barnum T.P."/>
            <person name="Cheng Y."/>
            <person name="Hill K.A."/>
            <person name="Lucas L.N."/>
            <person name="Carlson H.K."/>
            <person name="Coates J.D."/>
        </authorList>
    </citation>
    <scope>NUCLEOTIDE SEQUENCE [LARGE SCALE GENOMIC DNA]</scope>
    <source>
        <strain evidence="7">BK-3</strain>
    </source>
</reference>
<evidence type="ECO:0000313" key="7">
    <source>
        <dbReference type="EMBL" id="TVT57998.1"/>
    </source>
</evidence>
<evidence type="ECO:0000256" key="1">
    <source>
        <dbReference type="ARBA" id="ARBA00001933"/>
    </source>
</evidence>
<evidence type="ECO:0000259" key="6">
    <source>
        <dbReference type="Pfam" id="PF00291"/>
    </source>
</evidence>
<dbReference type="GO" id="GO:0019148">
    <property type="term" value="F:D-cysteine desulfhydrase activity"/>
    <property type="evidence" value="ECO:0007669"/>
    <property type="project" value="TreeGrafter"/>
</dbReference>
<evidence type="ECO:0000256" key="5">
    <source>
        <dbReference type="PIRSR" id="PIRSR006278-2"/>
    </source>
</evidence>
<feature type="modified residue" description="N6-(pyridoxal phosphate)lysine" evidence="5">
    <location>
        <position position="51"/>
    </location>
</feature>
<gene>
    <name evidence="7" type="ORF">FHK82_04590</name>
</gene>
<organism evidence="7 8">
    <name type="scientific">Sedimenticola thiotaurini</name>
    <dbReference type="NCBI Taxonomy" id="1543721"/>
    <lineage>
        <taxon>Bacteria</taxon>
        <taxon>Pseudomonadati</taxon>
        <taxon>Pseudomonadota</taxon>
        <taxon>Gammaproteobacteria</taxon>
        <taxon>Chromatiales</taxon>
        <taxon>Sedimenticolaceae</taxon>
        <taxon>Sedimenticola</taxon>
    </lineage>
</organism>
<dbReference type="InterPro" id="IPR036052">
    <property type="entry name" value="TrpB-like_PALP_sf"/>
</dbReference>
<dbReference type="InterPro" id="IPR001926">
    <property type="entry name" value="TrpB-like_PALP"/>
</dbReference>
<dbReference type="EMBL" id="VMRY01000010">
    <property type="protein sequence ID" value="TVT57998.1"/>
    <property type="molecule type" value="Genomic_DNA"/>
</dbReference>
<name>A0A558DAH9_9GAMM</name>
<sequence>MQTPLDQQPRAALGFFPTPLTELARLSRYMGGPRILMKRDDQTGLALGGNKTRKLEYLVGAALAEGCDSLITGGAAQSNHCRQTAAAAAASGLACHLVLGGAAPEMPDGNLLLDQLLGAQIHWSGDLRKGERIPEIAEQLRAAGRKPYIVPYGGSNAVGALGYANAATELKQQLDEQNIQIDRMLFASSSGGTQAGLIVGAHQSALNCEVVGIAIDKDEASDGPYPEHLCQLANETAALLGIDQRFDPSAVFLQDQFTGEGYGVVGDLERRAVKLLATQEGVLLDPVYTGRAMGGLLQLIDQGIFAKDETLLFWHTGGAPALFPYASSLITTGH</sequence>
<dbReference type="Proteomes" id="UP000317355">
    <property type="component" value="Unassembled WGS sequence"/>
</dbReference>
<comment type="caution">
    <text evidence="7">The sequence shown here is derived from an EMBL/GenBank/DDBJ whole genome shotgun (WGS) entry which is preliminary data.</text>
</comment>
<dbReference type="Pfam" id="PF00291">
    <property type="entry name" value="PALP"/>
    <property type="match status" value="1"/>
</dbReference>
<protein>
    <submittedName>
        <fullName evidence="7">D-cysteine desulfhydrase family protein</fullName>
    </submittedName>
</protein>
<dbReference type="PIRSF" id="PIRSF006278">
    <property type="entry name" value="ACCD_DCysDesulf"/>
    <property type="match status" value="1"/>
</dbReference>
<keyword evidence="3 5" id="KW-0663">Pyridoxal phosphate</keyword>
<dbReference type="PANTHER" id="PTHR43780">
    <property type="entry name" value="1-AMINOCYCLOPROPANE-1-CARBOXYLATE DEAMINASE-RELATED"/>
    <property type="match status" value="1"/>
</dbReference>
<feature type="domain" description="Tryptophan synthase beta chain-like PALP" evidence="6">
    <location>
        <begin position="13"/>
        <end position="317"/>
    </location>
</feature>
<comment type="similarity">
    <text evidence="2">Belongs to the ACC deaminase/D-cysteine desulfhydrase family.</text>
</comment>
<evidence type="ECO:0000313" key="8">
    <source>
        <dbReference type="Proteomes" id="UP000317355"/>
    </source>
</evidence>
<dbReference type="SUPFAM" id="SSF53686">
    <property type="entry name" value="Tryptophan synthase beta subunit-like PLP-dependent enzymes"/>
    <property type="match status" value="1"/>
</dbReference>
<comment type="cofactor">
    <cofactor evidence="1">
        <name>pyridoxal 5'-phosphate</name>
        <dbReference type="ChEBI" id="CHEBI:597326"/>
    </cofactor>
</comment>
<dbReference type="AlphaFoldDB" id="A0A558DAH9"/>
<evidence type="ECO:0000256" key="2">
    <source>
        <dbReference type="ARBA" id="ARBA00008639"/>
    </source>
</evidence>
<dbReference type="Gene3D" id="3.40.50.1100">
    <property type="match status" value="2"/>
</dbReference>
<dbReference type="PANTHER" id="PTHR43780:SF2">
    <property type="entry name" value="1-AMINOCYCLOPROPANE-1-CARBOXYLATE DEAMINASE-RELATED"/>
    <property type="match status" value="1"/>
</dbReference>
<proteinExistence type="inferred from homology"/>
<evidence type="ECO:0000256" key="4">
    <source>
        <dbReference type="PIRSR" id="PIRSR006278-1"/>
    </source>
</evidence>
<accession>A0A558DAH9</accession>
<feature type="active site" description="Nucleophile" evidence="4">
    <location>
        <position position="78"/>
    </location>
</feature>
<evidence type="ECO:0000256" key="3">
    <source>
        <dbReference type="ARBA" id="ARBA00022898"/>
    </source>
</evidence>
<dbReference type="InterPro" id="IPR027278">
    <property type="entry name" value="ACCD_DCysDesulf"/>
</dbReference>